<comment type="caution">
    <text evidence="3">The sequence shown here is derived from an EMBL/GenBank/DDBJ whole genome shotgun (WGS) entry which is preliminary data.</text>
</comment>
<sequence length="711" mass="75318">MAAQAGEDWIAAALKPRSIAIIGASDNPEKIGGRPIKYMLRHQYRGVIYPINPGRREVQGIRAWPSLDALPSTPDLAVVCVPGLAALEAVAACARMGVKLCIVISSGFGETGPAGLATQQEMVSVAKDAGMRLVGPNSQGLASFDSNALATFATLLGEVPPRDGPVAIVSQSGAMSMVPYALLRNQGIGVRYSFATGNEADLTVSDFALAAARDPEVKLILLYLEDLLDPATLAQAAQCAMERGIPMLALKAGVSDRGKAAALTHTGAVATEDKVLDAWFRQNGILRVADMRSLVQGARLLLRAPRINGRRLVILSNSGAACVMGADAAERHGLEVPPFPPAVQAAIAGSLPSFASAQNPVDLTAALLTNNHLFGDVLPKLDASCCDALFISLPMSGLGYDARQFAQDSARFQEATGIPVVLACPLEQTRRIFDEAGLVAFEHDEDAMAALGQLARIRTLQHEAGRLWRGIARPHHPRKGPLPATRFLSEADSLELLESAGVPTAPWRLCKNEDDIRQAMRTLDLPVAVKACSAEIPHKSEYGLVRLGIGDIEEACAIGAEMRATTQTLGKSCEGIIVASMVRGRRELVIGARWDEKFGSVLLIGDGGKYIEAMPDAVTLVQPFDLAHTLDRLRELRIAPLYKETRGDPPLPVEALAKLAVQVGAWVQAQGGRVMSVDINPLMALAHGGLAAADALVEININADNVPAGET</sequence>
<proteinExistence type="predicted"/>
<dbReference type="PROSITE" id="PS50975">
    <property type="entry name" value="ATP_GRASP"/>
    <property type="match status" value="1"/>
</dbReference>
<organism evidence="3 4">
    <name type="scientific">Achromobacter aloeverae</name>
    <dbReference type="NCBI Taxonomy" id="1750518"/>
    <lineage>
        <taxon>Bacteria</taxon>
        <taxon>Pseudomonadati</taxon>
        <taxon>Pseudomonadota</taxon>
        <taxon>Betaproteobacteria</taxon>
        <taxon>Burkholderiales</taxon>
        <taxon>Alcaligenaceae</taxon>
        <taxon>Achromobacter</taxon>
    </lineage>
</organism>
<evidence type="ECO:0000256" key="1">
    <source>
        <dbReference type="PROSITE-ProRule" id="PRU00409"/>
    </source>
</evidence>
<name>A0A4Q1HCU3_9BURK</name>
<dbReference type="SUPFAM" id="SSF51735">
    <property type="entry name" value="NAD(P)-binding Rossmann-fold domains"/>
    <property type="match status" value="1"/>
</dbReference>
<dbReference type="Pfam" id="PF13380">
    <property type="entry name" value="CoA_binding_2"/>
    <property type="match status" value="1"/>
</dbReference>
<dbReference type="SMART" id="SM00881">
    <property type="entry name" value="CoA_binding"/>
    <property type="match status" value="1"/>
</dbReference>
<dbReference type="SUPFAM" id="SSF52210">
    <property type="entry name" value="Succinyl-CoA synthetase domains"/>
    <property type="match status" value="2"/>
</dbReference>
<dbReference type="InterPro" id="IPR013815">
    <property type="entry name" value="ATP_grasp_subdomain_1"/>
</dbReference>
<dbReference type="Gene3D" id="3.30.1490.20">
    <property type="entry name" value="ATP-grasp fold, A domain"/>
    <property type="match status" value="1"/>
</dbReference>
<dbReference type="PANTHER" id="PTHR42793">
    <property type="entry name" value="COA BINDING DOMAIN CONTAINING PROTEIN"/>
    <property type="match status" value="1"/>
</dbReference>
<dbReference type="InterPro" id="IPR003781">
    <property type="entry name" value="CoA-bd"/>
</dbReference>
<dbReference type="GO" id="GO:0046872">
    <property type="term" value="F:metal ion binding"/>
    <property type="evidence" value="ECO:0007669"/>
    <property type="project" value="InterPro"/>
</dbReference>
<gene>
    <name evidence="3" type="ORF">C7R54_28160</name>
</gene>
<dbReference type="Gene3D" id="3.40.50.720">
    <property type="entry name" value="NAD(P)-binding Rossmann-like Domain"/>
    <property type="match status" value="1"/>
</dbReference>
<dbReference type="GO" id="GO:0005524">
    <property type="term" value="F:ATP binding"/>
    <property type="evidence" value="ECO:0007669"/>
    <property type="project" value="UniProtKB-UniRule"/>
</dbReference>
<dbReference type="Gene3D" id="3.40.50.261">
    <property type="entry name" value="Succinyl-CoA synthetase domains"/>
    <property type="match status" value="2"/>
</dbReference>
<keyword evidence="4" id="KW-1185">Reference proteome</keyword>
<feature type="domain" description="ATP-grasp" evidence="2">
    <location>
        <begin position="494"/>
        <end position="710"/>
    </location>
</feature>
<dbReference type="Pfam" id="PF13607">
    <property type="entry name" value="Succ_CoA_lig"/>
    <property type="match status" value="1"/>
</dbReference>
<reference evidence="3 4" key="1">
    <citation type="journal article" date="2017" name="Int. J. Syst. Evol. Microbiol.">
        <title>Achromobacter aloeverae sp. nov., isolated from the root of Aloe vera (L.) Burm.f.</title>
        <authorList>
            <person name="Kuncharoen N."/>
            <person name="Muramatsu Y."/>
            <person name="Shibata C."/>
            <person name="Kamakura Y."/>
            <person name="Nakagawa Y."/>
            <person name="Tanasupawat S."/>
        </authorList>
    </citation>
    <scope>NUCLEOTIDE SEQUENCE [LARGE SCALE GENOMIC DNA]</scope>
    <source>
        <strain evidence="3 4">AVA-1</strain>
    </source>
</reference>
<dbReference type="InterPro" id="IPR011761">
    <property type="entry name" value="ATP-grasp"/>
</dbReference>
<keyword evidence="1" id="KW-0547">Nucleotide-binding</keyword>
<accession>A0A4Q1HCU3</accession>
<dbReference type="EMBL" id="PYAL01000010">
    <property type="protein sequence ID" value="RXN83424.1"/>
    <property type="molecule type" value="Genomic_DNA"/>
</dbReference>
<dbReference type="PANTHER" id="PTHR42793:SF4">
    <property type="entry name" value="BLL6376 PROTEIN"/>
    <property type="match status" value="1"/>
</dbReference>
<dbReference type="SUPFAM" id="SSF56059">
    <property type="entry name" value="Glutathione synthetase ATP-binding domain-like"/>
    <property type="match status" value="1"/>
</dbReference>
<keyword evidence="1" id="KW-0067">ATP-binding</keyword>
<protein>
    <submittedName>
        <fullName evidence="3">CoA-binding protein</fullName>
    </submittedName>
</protein>
<dbReference type="Gene3D" id="3.30.470.20">
    <property type="entry name" value="ATP-grasp fold, B domain"/>
    <property type="match status" value="1"/>
</dbReference>
<dbReference type="OrthoDB" id="8664175at2"/>
<dbReference type="InterPro" id="IPR036291">
    <property type="entry name" value="NAD(P)-bd_dom_sf"/>
</dbReference>
<evidence type="ECO:0000259" key="2">
    <source>
        <dbReference type="PROSITE" id="PS50975"/>
    </source>
</evidence>
<dbReference type="InterPro" id="IPR016102">
    <property type="entry name" value="Succinyl-CoA_synth-like"/>
</dbReference>
<dbReference type="AlphaFoldDB" id="A0A4Q1HCU3"/>
<dbReference type="Proteomes" id="UP000290849">
    <property type="component" value="Unassembled WGS sequence"/>
</dbReference>
<evidence type="ECO:0000313" key="4">
    <source>
        <dbReference type="Proteomes" id="UP000290849"/>
    </source>
</evidence>
<dbReference type="InterPro" id="IPR032875">
    <property type="entry name" value="Succ_CoA_lig_flav_dom"/>
</dbReference>
<dbReference type="Pfam" id="PF13549">
    <property type="entry name" value="ATP-grasp_5"/>
    <property type="match status" value="1"/>
</dbReference>
<evidence type="ECO:0000313" key="3">
    <source>
        <dbReference type="EMBL" id="RXN83424.1"/>
    </source>
</evidence>